<protein>
    <submittedName>
        <fullName evidence="1">Uncharacterized protein</fullName>
    </submittedName>
</protein>
<sequence length="834" mass="92469">MPPFLYTLLVLLLLLHIAPWCSYVAAADDTLRAGQVLAAIGGGRLVSRNGKFALGFFQPAANITGSKSHEHTTSPWYLGIWFNKIPVFTTVWVANREEPITHSSLNSTQLKISSDGNLVITVNHVDRGTESLVWSTHIVNRTKNTTNTTSVVLLNSGNLALLTNSSQQMLWQSFDYPTDLTLPGAKFGRDKVTGFTRRVISKKSLIDPGLGPYSVELEATRGIILKRRINPNVVYWQYASSTSSSLIPILKSLVDLDPQTKGLINPIYVDNDQEEYYMYTSPDESSSSFESLDISGRIKLSVWSEAKQSWETINYQPDDPCITPATCGPFTVCNSNAQPFCDCMVGFSQKSPRDWEFGDRTGGCMRNTPLNCTSVKNMTSSTDMFHPIARVMLPYKPQIMVDATTQRECEEACVSSCSCTAYSYNNSRCFVWHRDLLSANLNDGIDNTAEDVLYLRVAAKDLPAPSILRKNKNYLIVGVVTVASILGFGLIMWLVVWRNKLRLCGLPLWKNQDSGCGIMAFRYTDLVHATKNFSDKLGGGGFGSVYKGVLSDSTCIAVKRLDGASQGEKQFRAEVSSIGLIQHINIVKLIGFCCERDKRLLVYEHMINGSLDSLLFKKSSGNDVVLNWNTRYQIALGVARGLSYLHQSCRECIIHCDIKPENILVDASFLPKVADFGLAALVGRNCSRVLTTFRGTAGYLAPEWLSGVAITPKIDVYSFGMVLLEVLSGSRNSAETYNTSGSYYVKYFPIQAIDKLHEGDVRSLVDPWLHGDFNLAEAERLCKVAFWCIQDNEFDRPTMGEVVRVLEGLQDTSMPPIPRLLAAMMQECDAPSST</sequence>
<name>A0ACD5U2R9_AVESA</name>
<keyword evidence="2" id="KW-1185">Reference proteome</keyword>
<dbReference type="EnsemblPlants" id="AVESA.00010b.r2.1DG0170500.1">
    <property type="protein sequence ID" value="AVESA.00010b.r2.1DG0170500.1.CDS.1"/>
    <property type="gene ID" value="AVESA.00010b.r2.1DG0170500"/>
</dbReference>
<proteinExistence type="predicted"/>
<dbReference type="Proteomes" id="UP001732700">
    <property type="component" value="Chromosome 1D"/>
</dbReference>
<reference evidence="1" key="1">
    <citation type="submission" date="2021-05" db="EMBL/GenBank/DDBJ databases">
        <authorList>
            <person name="Scholz U."/>
            <person name="Mascher M."/>
            <person name="Fiebig A."/>
        </authorList>
    </citation>
    <scope>NUCLEOTIDE SEQUENCE [LARGE SCALE GENOMIC DNA]</scope>
</reference>
<accession>A0ACD5U2R9</accession>
<evidence type="ECO:0000313" key="2">
    <source>
        <dbReference type="Proteomes" id="UP001732700"/>
    </source>
</evidence>
<organism evidence="1 2">
    <name type="scientific">Avena sativa</name>
    <name type="common">Oat</name>
    <dbReference type="NCBI Taxonomy" id="4498"/>
    <lineage>
        <taxon>Eukaryota</taxon>
        <taxon>Viridiplantae</taxon>
        <taxon>Streptophyta</taxon>
        <taxon>Embryophyta</taxon>
        <taxon>Tracheophyta</taxon>
        <taxon>Spermatophyta</taxon>
        <taxon>Magnoliopsida</taxon>
        <taxon>Liliopsida</taxon>
        <taxon>Poales</taxon>
        <taxon>Poaceae</taxon>
        <taxon>BOP clade</taxon>
        <taxon>Pooideae</taxon>
        <taxon>Poodae</taxon>
        <taxon>Poeae</taxon>
        <taxon>Poeae Chloroplast Group 1 (Aveneae type)</taxon>
        <taxon>Aveninae</taxon>
        <taxon>Avena</taxon>
    </lineage>
</organism>
<evidence type="ECO:0000313" key="1">
    <source>
        <dbReference type="EnsemblPlants" id="AVESA.00010b.r2.1DG0170500.1.CDS.1"/>
    </source>
</evidence>
<reference evidence="1" key="2">
    <citation type="submission" date="2025-09" db="UniProtKB">
        <authorList>
            <consortium name="EnsemblPlants"/>
        </authorList>
    </citation>
    <scope>IDENTIFICATION</scope>
</reference>